<evidence type="ECO:0000313" key="2">
    <source>
        <dbReference type="Proteomes" id="UP000095287"/>
    </source>
</evidence>
<protein>
    <submittedName>
        <fullName evidence="3">EF-hand domain-containing protein</fullName>
    </submittedName>
</protein>
<accession>A0A1I7Y0K6</accession>
<evidence type="ECO:0000256" key="1">
    <source>
        <dbReference type="SAM" id="MobiDB-lite"/>
    </source>
</evidence>
<feature type="compositionally biased region" description="Basic and acidic residues" evidence="1">
    <location>
        <begin position="73"/>
        <end position="88"/>
    </location>
</feature>
<sequence>MDHKPSEIKQTINTLGHDNDDTCEGTITIEQISDFLTASAHHKVHRTPDRSSELWNDDNVVRHLKLEDINQRRSETVTEARQDTEHARSLSVKSSAPGRHRTRVLSVMSTVLTIDHECREREASQNAYDPVVLV</sequence>
<keyword evidence="2" id="KW-1185">Reference proteome</keyword>
<feature type="region of interest" description="Disordered" evidence="1">
    <location>
        <begin position="73"/>
        <end position="98"/>
    </location>
</feature>
<dbReference type="WBParaSite" id="L893_g11372.t1">
    <property type="protein sequence ID" value="L893_g11372.t1"/>
    <property type="gene ID" value="L893_g11372"/>
</dbReference>
<reference evidence="3" key="1">
    <citation type="submission" date="2016-11" db="UniProtKB">
        <authorList>
            <consortium name="WormBaseParasite"/>
        </authorList>
    </citation>
    <scope>IDENTIFICATION</scope>
</reference>
<dbReference type="Proteomes" id="UP000095287">
    <property type="component" value="Unplaced"/>
</dbReference>
<evidence type="ECO:0000313" key="3">
    <source>
        <dbReference type="WBParaSite" id="L893_g11372.t1"/>
    </source>
</evidence>
<dbReference type="AlphaFoldDB" id="A0A1I7Y0K6"/>
<organism evidence="2 3">
    <name type="scientific">Steinernema glaseri</name>
    <dbReference type="NCBI Taxonomy" id="37863"/>
    <lineage>
        <taxon>Eukaryota</taxon>
        <taxon>Metazoa</taxon>
        <taxon>Ecdysozoa</taxon>
        <taxon>Nematoda</taxon>
        <taxon>Chromadorea</taxon>
        <taxon>Rhabditida</taxon>
        <taxon>Tylenchina</taxon>
        <taxon>Panagrolaimomorpha</taxon>
        <taxon>Strongyloidoidea</taxon>
        <taxon>Steinernematidae</taxon>
        <taxon>Steinernema</taxon>
    </lineage>
</organism>
<proteinExistence type="predicted"/>
<name>A0A1I7Y0K6_9BILA</name>